<keyword evidence="2" id="KW-0472">Membrane</keyword>
<dbReference type="PANTHER" id="PTHR37753:SF1">
    <property type="entry name" value="OS01G0940600 PROTEIN"/>
    <property type="match status" value="1"/>
</dbReference>
<organism evidence="3 4">
    <name type="scientific">Momordica charantia</name>
    <name type="common">Bitter gourd</name>
    <name type="synonym">Balsam pear</name>
    <dbReference type="NCBI Taxonomy" id="3673"/>
    <lineage>
        <taxon>Eukaryota</taxon>
        <taxon>Viridiplantae</taxon>
        <taxon>Streptophyta</taxon>
        <taxon>Embryophyta</taxon>
        <taxon>Tracheophyta</taxon>
        <taxon>Spermatophyta</taxon>
        <taxon>Magnoliopsida</taxon>
        <taxon>eudicotyledons</taxon>
        <taxon>Gunneridae</taxon>
        <taxon>Pentapetalae</taxon>
        <taxon>rosids</taxon>
        <taxon>fabids</taxon>
        <taxon>Cucurbitales</taxon>
        <taxon>Cucurbitaceae</taxon>
        <taxon>Momordiceae</taxon>
        <taxon>Momordica</taxon>
    </lineage>
</organism>
<dbReference type="Proteomes" id="UP000504603">
    <property type="component" value="Unplaced"/>
</dbReference>
<protein>
    <submittedName>
        <fullName evidence="4">Uncharacterized protein LOC111015566</fullName>
    </submittedName>
</protein>
<dbReference type="AlphaFoldDB" id="A0A6J1CYA7"/>
<proteinExistence type="predicted"/>
<dbReference type="RefSeq" id="XP_022146328.1">
    <property type="nucleotide sequence ID" value="XM_022290636.1"/>
</dbReference>
<keyword evidence="2" id="KW-0812">Transmembrane</keyword>
<evidence type="ECO:0000256" key="2">
    <source>
        <dbReference type="SAM" id="Phobius"/>
    </source>
</evidence>
<gene>
    <name evidence="4" type="primary">LOC111015566</name>
</gene>
<feature type="transmembrane region" description="Helical" evidence="2">
    <location>
        <begin position="71"/>
        <end position="90"/>
    </location>
</feature>
<evidence type="ECO:0000313" key="4">
    <source>
        <dbReference type="RefSeq" id="XP_022146328.1"/>
    </source>
</evidence>
<feature type="region of interest" description="Disordered" evidence="1">
    <location>
        <begin position="111"/>
        <end position="145"/>
    </location>
</feature>
<evidence type="ECO:0000256" key="1">
    <source>
        <dbReference type="SAM" id="MobiDB-lite"/>
    </source>
</evidence>
<reference evidence="4" key="1">
    <citation type="submission" date="2025-08" db="UniProtKB">
        <authorList>
            <consortium name="RefSeq"/>
        </authorList>
    </citation>
    <scope>IDENTIFICATION</scope>
    <source>
        <strain evidence="4">OHB3-1</strain>
    </source>
</reference>
<sequence>MSIPFSSAMASARLLISFQIRTFPIPPLPVAPPRLFFRPSTPSPALRFSCDPRPLRLRLLTTRAGASTSSYIFAFSIPFSLILITVLTALKIGDNLDKKFLEEVTLNEAIMEADEENKDDNSEISFEPKPALPRTRNRPKREAEV</sequence>
<keyword evidence="3" id="KW-1185">Reference proteome</keyword>
<keyword evidence="2" id="KW-1133">Transmembrane helix</keyword>
<name>A0A6J1CYA7_MOMCH</name>
<dbReference type="PANTHER" id="PTHR37753">
    <property type="entry name" value="OS01G0940600 PROTEIN"/>
    <property type="match status" value="1"/>
</dbReference>
<evidence type="ECO:0000313" key="3">
    <source>
        <dbReference type="Proteomes" id="UP000504603"/>
    </source>
</evidence>
<dbReference type="GeneID" id="111015566"/>
<dbReference type="KEGG" id="mcha:111015566"/>
<accession>A0A6J1CYA7</accession>
<dbReference type="OrthoDB" id="786736at2759"/>